<keyword evidence="5" id="KW-1185">Reference proteome</keyword>
<keyword evidence="1" id="KW-0732">Signal</keyword>
<organism evidence="4 5">
    <name type="scientific">Lottia gigantea</name>
    <name type="common">Giant owl limpet</name>
    <dbReference type="NCBI Taxonomy" id="225164"/>
    <lineage>
        <taxon>Eukaryota</taxon>
        <taxon>Metazoa</taxon>
        <taxon>Spiralia</taxon>
        <taxon>Lophotrochozoa</taxon>
        <taxon>Mollusca</taxon>
        <taxon>Gastropoda</taxon>
        <taxon>Patellogastropoda</taxon>
        <taxon>Lottioidea</taxon>
        <taxon>Lottiidae</taxon>
        <taxon>Lottia</taxon>
    </lineage>
</organism>
<dbReference type="EMBL" id="KB202832">
    <property type="protein sequence ID" value="ESO87788.1"/>
    <property type="molecule type" value="Genomic_DNA"/>
</dbReference>
<dbReference type="PANTHER" id="PTHR11412">
    <property type="entry name" value="MACROGLOBULIN / COMPLEMENT"/>
    <property type="match status" value="1"/>
</dbReference>
<sequence length="136" mass="15033">MVFLSLNHKLFIWYLLKNNIVWTVKGESSGMSLLEVGLLSGYTVDEVPLNENKLIKRMETAKKKFTLYIDEVGNKPICIKLRLVKAEIIGKLKPGFISIIDYYNPENSATASYKSTLGEGAPVCALCPQGACGDCV</sequence>
<dbReference type="SMART" id="SM01361">
    <property type="entry name" value="A2M_recep"/>
    <property type="match status" value="1"/>
</dbReference>
<dbReference type="Gene3D" id="2.60.40.690">
    <property type="entry name" value="Alpha-macroglobulin, receptor-binding domain"/>
    <property type="match status" value="1"/>
</dbReference>
<evidence type="ECO:0000256" key="2">
    <source>
        <dbReference type="ARBA" id="ARBA00022966"/>
    </source>
</evidence>
<dbReference type="Pfam" id="PF07677">
    <property type="entry name" value="A2M_recep"/>
    <property type="match status" value="1"/>
</dbReference>
<dbReference type="InterPro" id="IPR009048">
    <property type="entry name" value="A-macroglobulin_rcpt-bd"/>
</dbReference>
<reference evidence="4 5" key="1">
    <citation type="journal article" date="2013" name="Nature">
        <title>Insights into bilaterian evolution from three spiralian genomes.</title>
        <authorList>
            <person name="Simakov O."/>
            <person name="Marletaz F."/>
            <person name="Cho S.J."/>
            <person name="Edsinger-Gonzales E."/>
            <person name="Havlak P."/>
            <person name="Hellsten U."/>
            <person name="Kuo D.H."/>
            <person name="Larsson T."/>
            <person name="Lv J."/>
            <person name="Arendt D."/>
            <person name="Savage R."/>
            <person name="Osoegawa K."/>
            <person name="de Jong P."/>
            <person name="Grimwood J."/>
            <person name="Chapman J.A."/>
            <person name="Shapiro H."/>
            <person name="Aerts A."/>
            <person name="Otillar R.P."/>
            <person name="Terry A.Y."/>
            <person name="Boore J.L."/>
            <person name="Grigoriev I.V."/>
            <person name="Lindberg D.R."/>
            <person name="Seaver E.C."/>
            <person name="Weisblat D.A."/>
            <person name="Putnam N.H."/>
            <person name="Rokhsar D.S."/>
        </authorList>
    </citation>
    <scope>NUCLEOTIDE SEQUENCE [LARGE SCALE GENOMIC DNA]</scope>
</reference>
<dbReference type="PANTHER" id="PTHR11412:SF136">
    <property type="entry name" value="CD109 ANTIGEN"/>
    <property type="match status" value="1"/>
</dbReference>
<feature type="domain" description="Alpha-macroglobulin receptor-binding" evidence="3">
    <location>
        <begin position="29"/>
        <end position="113"/>
    </location>
</feature>
<keyword evidence="2" id="KW-0882">Thioester bond</keyword>
<dbReference type="KEGG" id="lgi:LOTGIDRAFT_176883"/>
<gene>
    <name evidence="4" type="ORF">LOTGIDRAFT_176883</name>
</gene>
<dbReference type="SUPFAM" id="SSF49410">
    <property type="entry name" value="Alpha-macroglobulin receptor domain"/>
    <property type="match status" value="1"/>
</dbReference>
<dbReference type="RefSeq" id="XP_009061524.1">
    <property type="nucleotide sequence ID" value="XM_009063276.1"/>
</dbReference>
<dbReference type="STRING" id="225164.V3Z9Y5"/>
<dbReference type="OrthoDB" id="6159268at2759"/>
<evidence type="ECO:0000256" key="1">
    <source>
        <dbReference type="ARBA" id="ARBA00022729"/>
    </source>
</evidence>
<evidence type="ECO:0000313" key="4">
    <source>
        <dbReference type="EMBL" id="ESO87788.1"/>
    </source>
</evidence>
<dbReference type="InterPro" id="IPR036595">
    <property type="entry name" value="A-macroglobulin_rcpt-bd_sf"/>
</dbReference>
<name>V3Z9Y5_LOTGI</name>
<evidence type="ECO:0000259" key="3">
    <source>
        <dbReference type="SMART" id="SM01361"/>
    </source>
</evidence>
<dbReference type="AlphaFoldDB" id="V3Z9Y5"/>
<proteinExistence type="predicted"/>
<protein>
    <recommendedName>
        <fullName evidence="3">Alpha-macroglobulin receptor-binding domain-containing protein</fullName>
    </recommendedName>
</protein>
<feature type="non-terminal residue" evidence="4">
    <location>
        <position position="136"/>
    </location>
</feature>
<evidence type="ECO:0000313" key="5">
    <source>
        <dbReference type="Proteomes" id="UP000030746"/>
    </source>
</evidence>
<dbReference type="InterPro" id="IPR050473">
    <property type="entry name" value="A2M/Complement_sys"/>
</dbReference>
<dbReference type="Proteomes" id="UP000030746">
    <property type="component" value="Unassembled WGS sequence"/>
</dbReference>
<dbReference type="OMA" id="NQGIAFY"/>
<dbReference type="GeneID" id="20244058"/>
<accession>V3Z9Y5</accession>
<dbReference type="CTD" id="20244058"/>
<dbReference type="GO" id="GO:0005576">
    <property type="term" value="C:extracellular region"/>
    <property type="evidence" value="ECO:0007669"/>
    <property type="project" value="InterPro"/>
</dbReference>